<evidence type="ECO:0000259" key="16">
    <source>
        <dbReference type="PROSITE" id="PS50927"/>
    </source>
</evidence>
<dbReference type="GO" id="GO:0005524">
    <property type="term" value="F:ATP binding"/>
    <property type="evidence" value="ECO:0007669"/>
    <property type="project" value="UniProtKB-UniRule"/>
</dbReference>
<dbReference type="PANTHER" id="PTHR32444:SF183">
    <property type="entry name" value="APPLE DOMAIN-CONTAINING PROTEIN"/>
    <property type="match status" value="1"/>
</dbReference>
<gene>
    <name evidence="18" type="ORF">COCNU_14G006810</name>
</gene>
<feature type="binding site" evidence="12">
    <location>
        <position position="480"/>
    </location>
    <ligand>
        <name>ATP</name>
        <dbReference type="ChEBI" id="CHEBI:30616"/>
    </ligand>
</feature>
<evidence type="ECO:0000256" key="8">
    <source>
        <dbReference type="ARBA" id="ARBA00023157"/>
    </source>
</evidence>
<keyword evidence="6 18" id="KW-0418">Kinase</keyword>
<evidence type="ECO:0000256" key="4">
    <source>
        <dbReference type="ARBA" id="ARBA00022729"/>
    </source>
</evidence>
<evidence type="ECO:0000256" key="12">
    <source>
        <dbReference type="PROSITE-ProRule" id="PRU10141"/>
    </source>
</evidence>
<dbReference type="GO" id="GO:0004674">
    <property type="term" value="F:protein serine/threonine kinase activity"/>
    <property type="evidence" value="ECO:0007669"/>
    <property type="project" value="UniProtKB-KW"/>
</dbReference>
<evidence type="ECO:0000256" key="6">
    <source>
        <dbReference type="ARBA" id="ARBA00022777"/>
    </source>
</evidence>
<name>A0A8K0IVF4_COCNU</name>
<dbReference type="OrthoDB" id="4062651at2759"/>
<dbReference type="AlphaFoldDB" id="A0A8K0IVF4"/>
<evidence type="ECO:0000313" key="19">
    <source>
        <dbReference type="Proteomes" id="UP000797356"/>
    </source>
</evidence>
<evidence type="ECO:0000256" key="5">
    <source>
        <dbReference type="ARBA" id="ARBA00022741"/>
    </source>
</evidence>
<keyword evidence="19" id="KW-1185">Reference proteome</keyword>
<reference evidence="18" key="2">
    <citation type="submission" date="2019-07" db="EMBL/GenBank/DDBJ databases">
        <authorList>
            <person name="Yang Y."/>
            <person name="Bocs S."/>
            <person name="Baudouin L."/>
        </authorList>
    </citation>
    <scope>NUCLEOTIDE SEQUENCE</scope>
    <source>
        <tissue evidence="18">Spear leaf of Hainan Tall coconut</tissue>
    </source>
</reference>
<dbReference type="SMART" id="SM00108">
    <property type="entry name" value="B_lectin"/>
    <property type="match status" value="1"/>
</dbReference>
<dbReference type="PROSITE" id="PS00108">
    <property type="entry name" value="PROTEIN_KINASE_ST"/>
    <property type="match status" value="1"/>
</dbReference>
<evidence type="ECO:0000256" key="7">
    <source>
        <dbReference type="ARBA" id="ARBA00022840"/>
    </source>
</evidence>
<dbReference type="EC" id="2.7.11.1" evidence="1"/>
<dbReference type="Pfam" id="PF01453">
    <property type="entry name" value="B_lectin"/>
    <property type="match status" value="1"/>
</dbReference>
<dbReference type="FunFam" id="1.10.510.10:FF:001023">
    <property type="entry name" value="Os07g0541700 protein"/>
    <property type="match status" value="1"/>
</dbReference>
<sequence>MKTWPLSLLFLCSLLSPSIAGDTITPNTPLSDGKTLVSAGGNFELGFFSPGNLKNRYLGIWYKNISTQTVVWVANREAPLTDNTGSLNISSDGNLILSNQAAKVFWSTSSSKASSPVAQLLDTGNFVLKEGNHDSYSLLWQSFDHPCDTLLPGMKLGFNFTTGLDLYLTTWKSTDDPSPGDYSFKLDPYGSPEFFIWKQSTKEYRSGPWNGIQFSGEPEMNSDSYFTFEFFINPHAVYYTYKVVDSSIISRFMLNESMIQRYVWFNSTVGWSIYWSIPKDQCDYYAECGPYGICNPNDSPICNCLYGFSPKSPQDWSLGDGQGGCMRNTRLDCQGDGFVRLTHVKLPDTSNSTVNKSMSLEQCKESCLNNCSCMAYATSNISGGGSACIIWGSDLIDIKQFVDGGQDLYVRLAASELSPTQDVYPEDESNRGKELELPLFELSTIVVATDNFSIANKLGEGGFGTVYKGELEDGQGIAVKRLSRYSLQGADEFKNEDSRFRIIHRDVKASNILLDNDMNPKISDFGVARIFGGDQIDEYTKRVVGTYGYMSPEYAMDGIFSVKSDVFSFGVLVLEIISGKKNRGIYNTDPRLSLLGHVREMIGFMCYQSIFHLLASVFLNIELSGMETVEGRQQLGTAR</sequence>
<reference evidence="18" key="1">
    <citation type="journal article" date="2017" name="Gigascience">
        <title>The genome draft of coconut (Cocos nucifera).</title>
        <authorList>
            <person name="Xiao Y."/>
            <person name="Xu P."/>
            <person name="Fan H."/>
            <person name="Baudouin L."/>
            <person name="Xia W."/>
            <person name="Bocs S."/>
            <person name="Xu J."/>
            <person name="Li Q."/>
            <person name="Guo A."/>
            <person name="Zhou L."/>
            <person name="Li J."/>
            <person name="Wu Y."/>
            <person name="Ma Z."/>
            <person name="Armero A."/>
            <person name="Issali A.E."/>
            <person name="Liu N."/>
            <person name="Peng M."/>
            <person name="Yang Y."/>
        </authorList>
    </citation>
    <scope>NUCLEOTIDE SEQUENCE</scope>
    <source>
        <tissue evidence="18">Spear leaf of Hainan Tall coconut</tissue>
    </source>
</reference>
<evidence type="ECO:0000259" key="14">
    <source>
        <dbReference type="PROSITE" id="PS50011"/>
    </source>
</evidence>
<dbReference type="InterPro" id="IPR011009">
    <property type="entry name" value="Kinase-like_dom_sf"/>
</dbReference>
<dbReference type="EMBL" id="CM017885">
    <property type="protein sequence ID" value="KAG1368213.1"/>
    <property type="molecule type" value="Genomic_DNA"/>
</dbReference>
<dbReference type="InterPro" id="IPR017441">
    <property type="entry name" value="Protein_kinase_ATP_BS"/>
</dbReference>
<feature type="domain" description="Protein kinase" evidence="14">
    <location>
        <begin position="376"/>
        <end position="639"/>
    </location>
</feature>
<evidence type="ECO:0000256" key="11">
    <source>
        <dbReference type="PROSITE-ProRule" id="PRU00076"/>
    </source>
</evidence>
<dbReference type="GO" id="GO:0048544">
    <property type="term" value="P:recognition of pollen"/>
    <property type="evidence" value="ECO:0007669"/>
    <property type="project" value="InterPro"/>
</dbReference>
<dbReference type="SMART" id="SM00473">
    <property type="entry name" value="PAN_AP"/>
    <property type="match status" value="1"/>
</dbReference>
<proteinExistence type="predicted"/>
<dbReference type="Pfam" id="PF08276">
    <property type="entry name" value="PAN_2"/>
    <property type="match status" value="1"/>
</dbReference>
<keyword evidence="11" id="KW-0245">EGF-like domain</keyword>
<dbReference type="InterPro" id="IPR001480">
    <property type="entry name" value="Bulb-type_lectin_dom"/>
</dbReference>
<dbReference type="InterPro" id="IPR000858">
    <property type="entry name" value="S_locus_glycoprot_dom"/>
</dbReference>
<dbReference type="PANTHER" id="PTHR32444">
    <property type="entry name" value="BULB-TYPE LECTIN DOMAIN-CONTAINING PROTEIN"/>
    <property type="match status" value="1"/>
</dbReference>
<feature type="signal peptide" evidence="13">
    <location>
        <begin position="1"/>
        <end position="20"/>
    </location>
</feature>
<evidence type="ECO:0000256" key="2">
    <source>
        <dbReference type="ARBA" id="ARBA00022527"/>
    </source>
</evidence>
<keyword evidence="8" id="KW-1015">Disulfide bond</keyword>
<keyword evidence="18" id="KW-0675">Receptor</keyword>
<comment type="catalytic activity">
    <reaction evidence="10">
        <text>L-seryl-[protein] + ATP = O-phospho-L-seryl-[protein] + ADP + H(+)</text>
        <dbReference type="Rhea" id="RHEA:17989"/>
        <dbReference type="Rhea" id="RHEA-COMP:9863"/>
        <dbReference type="Rhea" id="RHEA-COMP:11604"/>
        <dbReference type="ChEBI" id="CHEBI:15378"/>
        <dbReference type="ChEBI" id="CHEBI:29999"/>
        <dbReference type="ChEBI" id="CHEBI:30616"/>
        <dbReference type="ChEBI" id="CHEBI:83421"/>
        <dbReference type="ChEBI" id="CHEBI:456216"/>
        <dbReference type="EC" id="2.7.11.1"/>
    </reaction>
</comment>
<dbReference type="Gene3D" id="3.50.4.10">
    <property type="entry name" value="Hepatocyte Growth Factor"/>
    <property type="match status" value="1"/>
</dbReference>
<keyword evidence="5 12" id="KW-0547">Nucleotide-binding</keyword>
<evidence type="ECO:0000256" key="3">
    <source>
        <dbReference type="ARBA" id="ARBA00022679"/>
    </source>
</evidence>
<evidence type="ECO:0000313" key="18">
    <source>
        <dbReference type="EMBL" id="KAG1368213.1"/>
    </source>
</evidence>
<comment type="caution">
    <text evidence="11">Lacks conserved residue(s) required for the propagation of feature annotation.</text>
</comment>
<dbReference type="InterPro" id="IPR003609">
    <property type="entry name" value="Pan_app"/>
</dbReference>
<dbReference type="GO" id="GO:0051707">
    <property type="term" value="P:response to other organism"/>
    <property type="evidence" value="ECO:0007669"/>
    <property type="project" value="UniProtKB-ARBA"/>
</dbReference>
<accession>A0A8K0IVF4</accession>
<keyword evidence="3" id="KW-0808">Transferase</keyword>
<dbReference type="Gene3D" id="3.30.200.20">
    <property type="entry name" value="Phosphorylase Kinase, domain 1"/>
    <property type="match status" value="1"/>
</dbReference>
<dbReference type="SUPFAM" id="SSF56112">
    <property type="entry name" value="Protein kinase-like (PK-like)"/>
    <property type="match status" value="1"/>
</dbReference>
<dbReference type="SMART" id="SM00220">
    <property type="entry name" value="S_TKc"/>
    <property type="match status" value="1"/>
</dbReference>
<keyword evidence="4 13" id="KW-0732">Signal</keyword>
<dbReference type="InterPro" id="IPR036426">
    <property type="entry name" value="Bulb-type_lectin_dom_sf"/>
</dbReference>
<dbReference type="InterPro" id="IPR008271">
    <property type="entry name" value="Ser/Thr_kinase_AS"/>
</dbReference>
<feature type="domain" description="EGF-like" evidence="15">
    <location>
        <begin position="278"/>
        <end position="314"/>
    </location>
</feature>
<evidence type="ECO:0000256" key="1">
    <source>
        <dbReference type="ARBA" id="ARBA00012513"/>
    </source>
</evidence>
<feature type="chain" id="PRO_5035481025" description="non-specific serine/threonine protein kinase" evidence="13">
    <location>
        <begin position="21"/>
        <end position="639"/>
    </location>
</feature>
<dbReference type="Proteomes" id="UP000797356">
    <property type="component" value="Chromosome 14"/>
</dbReference>
<dbReference type="PROSITE" id="PS00107">
    <property type="entry name" value="PROTEIN_KINASE_ATP"/>
    <property type="match status" value="1"/>
</dbReference>
<keyword evidence="2" id="KW-0723">Serine/threonine-protein kinase</keyword>
<evidence type="ECO:0000256" key="10">
    <source>
        <dbReference type="ARBA" id="ARBA00048679"/>
    </source>
</evidence>
<dbReference type="Pfam" id="PF00954">
    <property type="entry name" value="S_locus_glycop"/>
    <property type="match status" value="1"/>
</dbReference>
<dbReference type="PROSITE" id="PS50948">
    <property type="entry name" value="PAN"/>
    <property type="match status" value="1"/>
</dbReference>
<feature type="domain" description="Bulb-type lectin" evidence="16">
    <location>
        <begin position="21"/>
        <end position="141"/>
    </location>
</feature>
<dbReference type="InterPro" id="IPR000742">
    <property type="entry name" value="EGF"/>
</dbReference>
<dbReference type="FunFam" id="2.90.10.10:FF:000004">
    <property type="entry name" value="G-type lectin S-receptor-like serine/threonine-protein kinase"/>
    <property type="match status" value="1"/>
</dbReference>
<feature type="domain" description="Apple" evidence="17">
    <location>
        <begin position="333"/>
        <end position="413"/>
    </location>
</feature>
<dbReference type="SUPFAM" id="SSF51110">
    <property type="entry name" value="alpha-D-mannose-specific plant lectins"/>
    <property type="match status" value="1"/>
</dbReference>
<dbReference type="PROSITE" id="PS50011">
    <property type="entry name" value="PROTEIN_KINASE_DOM"/>
    <property type="match status" value="1"/>
</dbReference>
<evidence type="ECO:0000259" key="15">
    <source>
        <dbReference type="PROSITE" id="PS50026"/>
    </source>
</evidence>
<comment type="caution">
    <text evidence="18">The sequence shown here is derived from an EMBL/GenBank/DDBJ whole genome shotgun (WGS) entry which is preliminary data.</text>
</comment>
<dbReference type="PROSITE" id="PS50026">
    <property type="entry name" value="EGF_3"/>
    <property type="match status" value="1"/>
</dbReference>
<dbReference type="CDD" id="cd00028">
    <property type="entry name" value="B_lectin"/>
    <property type="match status" value="1"/>
</dbReference>
<organism evidence="18 19">
    <name type="scientific">Cocos nucifera</name>
    <name type="common">Coconut palm</name>
    <dbReference type="NCBI Taxonomy" id="13894"/>
    <lineage>
        <taxon>Eukaryota</taxon>
        <taxon>Viridiplantae</taxon>
        <taxon>Streptophyta</taxon>
        <taxon>Embryophyta</taxon>
        <taxon>Tracheophyta</taxon>
        <taxon>Spermatophyta</taxon>
        <taxon>Magnoliopsida</taxon>
        <taxon>Liliopsida</taxon>
        <taxon>Arecaceae</taxon>
        <taxon>Arecoideae</taxon>
        <taxon>Cocoseae</taxon>
        <taxon>Attaleinae</taxon>
        <taxon>Cocos</taxon>
    </lineage>
</organism>
<dbReference type="Pfam" id="PF00069">
    <property type="entry name" value="Pkinase"/>
    <property type="match status" value="1"/>
</dbReference>
<dbReference type="PROSITE" id="PS50927">
    <property type="entry name" value="BULB_LECTIN"/>
    <property type="match status" value="1"/>
</dbReference>
<evidence type="ECO:0000256" key="13">
    <source>
        <dbReference type="SAM" id="SignalP"/>
    </source>
</evidence>
<evidence type="ECO:0000256" key="9">
    <source>
        <dbReference type="ARBA" id="ARBA00047899"/>
    </source>
</evidence>
<protein>
    <recommendedName>
        <fullName evidence="1">non-specific serine/threonine protein kinase</fullName>
        <ecNumber evidence="1">2.7.11.1</ecNumber>
    </recommendedName>
</protein>
<dbReference type="Gene3D" id="2.90.10.10">
    <property type="entry name" value="Bulb-type lectin domain"/>
    <property type="match status" value="1"/>
</dbReference>
<dbReference type="InterPro" id="IPR000719">
    <property type="entry name" value="Prot_kinase_dom"/>
</dbReference>
<keyword evidence="7 12" id="KW-0067">ATP-binding</keyword>
<comment type="catalytic activity">
    <reaction evidence="9">
        <text>L-threonyl-[protein] + ATP = O-phospho-L-threonyl-[protein] + ADP + H(+)</text>
        <dbReference type="Rhea" id="RHEA:46608"/>
        <dbReference type="Rhea" id="RHEA-COMP:11060"/>
        <dbReference type="Rhea" id="RHEA-COMP:11605"/>
        <dbReference type="ChEBI" id="CHEBI:15378"/>
        <dbReference type="ChEBI" id="CHEBI:30013"/>
        <dbReference type="ChEBI" id="CHEBI:30616"/>
        <dbReference type="ChEBI" id="CHEBI:61977"/>
        <dbReference type="ChEBI" id="CHEBI:456216"/>
        <dbReference type="EC" id="2.7.11.1"/>
    </reaction>
</comment>
<dbReference type="CDD" id="cd01098">
    <property type="entry name" value="PAN_AP_plant"/>
    <property type="match status" value="1"/>
</dbReference>
<evidence type="ECO:0000259" key="17">
    <source>
        <dbReference type="PROSITE" id="PS50948"/>
    </source>
</evidence>
<dbReference type="Gene3D" id="1.10.510.10">
    <property type="entry name" value="Transferase(Phosphotransferase) domain 1"/>
    <property type="match status" value="1"/>
</dbReference>